<evidence type="ECO:0000313" key="2">
    <source>
        <dbReference type="Proteomes" id="UP000306409"/>
    </source>
</evidence>
<dbReference type="PANTHER" id="PTHR40278">
    <property type="entry name" value="DNA UTILIZATION PROTEIN HOFN"/>
    <property type="match status" value="1"/>
</dbReference>
<proteinExistence type="predicted"/>
<dbReference type="InterPro" id="IPR052534">
    <property type="entry name" value="Extracell_DNA_Util/SecSys_Comp"/>
</dbReference>
<dbReference type="EMBL" id="CP061336">
    <property type="protein sequence ID" value="QNU68115.1"/>
    <property type="molecule type" value="Genomic_DNA"/>
</dbReference>
<gene>
    <name evidence="1" type="ORF">EHE19_006695</name>
</gene>
<dbReference type="OrthoDB" id="1737590at2"/>
<dbReference type="AlphaFoldDB" id="A0A4U7JCS8"/>
<dbReference type="Pfam" id="PF05137">
    <property type="entry name" value="PilN"/>
    <property type="match status" value="1"/>
</dbReference>
<sequence length="329" mass="37531">MKDLNLIPANYVFEKKSKHKKALLSILIVLIAIVFVSAYIFPTLYENNLKNEKAVLIDEVAKTNIYVTEVKEFNTLKQAVEAREKEGISLAQRQFSSLEIMNAIENASPEKVFVQKMDISGDSESNVKVSLSCIAENEETIAYFIKNIKDDAYFKKIGMSTITKNQENNGRAFDLVLEGVNNDNLTKYYGWDQTISIGYIPDWVISEEKDNRVLLSAKNSLTNAEPASLEILRENTELQVKAFADERQSGLRRLLKNYKLEYSSQTRNSKLDAIKSVYSYEDNNIKYTCSELCVVKDGKCYIVTYKCDSVSFTNTEQIINRIIKSFNIN</sequence>
<evidence type="ECO:0000313" key="1">
    <source>
        <dbReference type="EMBL" id="QNU68115.1"/>
    </source>
</evidence>
<keyword evidence="2" id="KW-1185">Reference proteome</keyword>
<name>A0A4U7JCS8_9FIRM</name>
<reference evidence="1 2" key="1">
    <citation type="submission" date="2020-09" db="EMBL/GenBank/DDBJ databases">
        <title>Characterization and genome sequencing of Ruminiclostridium sp. nov. MA18.</title>
        <authorList>
            <person name="Rettenmaier R."/>
            <person name="Kowollik M.-L."/>
            <person name="Liebl W."/>
            <person name="Zverlov V."/>
        </authorList>
    </citation>
    <scope>NUCLEOTIDE SEQUENCE [LARGE SCALE GENOMIC DNA]</scope>
    <source>
        <strain evidence="1 2">MA18</strain>
    </source>
</reference>
<dbReference type="RefSeq" id="WP_137698881.1">
    <property type="nucleotide sequence ID" value="NZ_CP061336.1"/>
</dbReference>
<dbReference type="Proteomes" id="UP000306409">
    <property type="component" value="Chromosome"/>
</dbReference>
<dbReference type="Gene3D" id="3.40.1000.10">
    <property type="entry name" value="Mog1/PsbP, alpha/beta/alpha sandwich"/>
    <property type="match status" value="1"/>
</dbReference>
<protein>
    <submittedName>
        <fullName evidence="1">PilN domain-containing protein</fullName>
    </submittedName>
</protein>
<accession>A0A4U7JCS8</accession>
<dbReference type="InterPro" id="IPR007813">
    <property type="entry name" value="PilN"/>
</dbReference>
<organism evidence="1 2">
    <name type="scientific">Ruminiclostridium herbifermentans</name>
    <dbReference type="NCBI Taxonomy" id="2488810"/>
    <lineage>
        <taxon>Bacteria</taxon>
        <taxon>Bacillati</taxon>
        <taxon>Bacillota</taxon>
        <taxon>Clostridia</taxon>
        <taxon>Eubacteriales</taxon>
        <taxon>Oscillospiraceae</taxon>
        <taxon>Ruminiclostridium</taxon>
    </lineage>
</organism>
<dbReference type="PANTHER" id="PTHR40278:SF1">
    <property type="entry name" value="DNA UTILIZATION PROTEIN HOFN"/>
    <property type="match status" value="1"/>
</dbReference>
<dbReference type="KEGG" id="rher:EHE19_006695"/>